<dbReference type="Pfam" id="PF13088">
    <property type="entry name" value="BNR_2"/>
    <property type="match status" value="1"/>
</dbReference>
<dbReference type="Proteomes" id="UP000234560">
    <property type="component" value="Chromosome"/>
</dbReference>
<evidence type="ECO:0000256" key="1">
    <source>
        <dbReference type="ARBA" id="ARBA00000427"/>
    </source>
</evidence>
<dbReference type="InterPro" id="IPR011040">
    <property type="entry name" value="Sialidase"/>
</dbReference>
<keyword evidence="5" id="KW-0326">Glycosidase</keyword>
<dbReference type="GO" id="GO:0005737">
    <property type="term" value="C:cytoplasm"/>
    <property type="evidence" value="ECO:0007669"/>
    <property type="project" value="TreeGrafter"/>
</dbReference>
<dbReference type="GO" id="GO:0006689">
    <property type="term" value="P:ganglioside catabolic process"/>
    <property type="evidence" value="ECO:0007669"/>
    <property type="project" value="TreeGrafter"/>
</dbReference>
<proteinExistence type="inferred from homology"/>
<evidence type="ECO:0000256" key="2">
    <source>
        <dbReference type="ARBA" id="ARBA00009348"/>
    </source>
</evidence>
<dbReference type="PANTHER" id="PTHR10628">
    <property type="entry name" value="SIALIDASE"/>
    <property type="match status" value="1"/>
</dbReference>
<dbReference type="InterPro" id="IPR026856">
    <property type="entry name" value="Sialidase_fam"/>
</dbReference>
<evidence type="ECO:0000313" key="5">
    <source>
        <dbReference type="EMBL" id="WOT01107.1"/>
    </source>
</evidence>
<dbReference type="GO" id="GO:0009313">
    <property type="term" value="P:oligosaccharide catabolic process"/>
    <property type="evidence" value="ECO:0007669"/>
    <property type="project" value="TreeGrafter"/>
</dbReference>
<evidence type="ECO:0000259" key="4">
    <source>
        <dbReference type="Pfam" id="PF13088"/>
    </source>
</evidence>
<dbReference type="PANTHER" id="PTHR10628:SF30">
    <property type="entry name" value="EXO-ALPHA-SIALIDASE"/>
    <property type="match status" value="1"/>
</dbReference>
<organism evidence="5 6">
    <name type="scientific">Corynebacterium pyruviciproducens</name>
    <dbReference type="NCBI Taxonomy" id="598660"/>
    <lineage>
        <taxon>Bacteria</taxon>
        <taxon>Bacillati</taxon>
        <taxon>Actinomycetota</taxon>
        <taxon>Actinomycetes</taxon>
        <taxon>Mycobacteriales</taxon>
        <taxon>Corynebacteriaceae</taxon>
        <taxon>Corynebacterium</taxon>
    </lineage>
</organism>
<name>A0AAF0YNF0_9CORY</name>
<dbReference type="InterPro" id="IPR036278">
    <property type="entry name" value="Sialidase_sf"/>
</dbReference>
<feature type="domain" description="Sialidase" evidence="4">
    <location>
        <begin position="54"/>
        <end position="298"/>
    </location>
</feature>
<keyword evidence="5" id="KW-0378">Hydrolase</keyword>
<evidence type="ECO:0000256" key="3">
    <source>
        <dbReference type="ARBA" id="ARBA00012733"/>
    </source>
</evidence>
<dbReference type="EC" id="3.2.1.18" evidence="3"/>
<comment type="similarity">
    <text evidence="2">Belongs to the glycosyl hydrolase 33 family.</text>
</comment>
<dbReference type="EMBL" id="CP136958">
    <property type="protein sequence ID" value="WOT01107.1"/>
    <property type="molecule type" value="Genomic_DNA"/>
</dbReference>
<dbReference type="SUPFAM" id="SSF50939">
    <property type="entry name" value="Sialidases"/>
    <property type="match status" value="1"/>
</dbReference>
<reference evidence="5" key="1">
    <citation type="submission" date="2017-12" db="EMBL/GenBank/DDBJ databases">
        <authorList>
            <person name="Thomas-White K."/>
            <person name="Wolfe A.J."/>
        </authorList>
    </citation>
    <scope>NUCLEOTIDE SEQUENCE</scope>
    <source>
        <strain evidence="5">UMB0763</strain>
    </source>
</reference>
<dbReference type="CDD" id="cd15482">
    <property type="entry name" value="Sialidase_non-viral"/>
    <property type="match status" value="1"/>
</dbReference>
<comment type="catalytic activity">
    <reaction evidence="1">
        <text>Hydrolysis of alpha-(2-&gt;3)-, alpha-(2-&gt;6)-, alpha-(2-&gt;8)- glycosidic linkages of terminal sialic acid residues in oligosaccharides, glycoproteins, glycolipids, colominic acid and synthetic substrates.</text>
        <dbReference type="EC" id="3.2.1.18"/>
    </reaction>
</comment>
<dbReference type="KEGG" id="cpyr:CYJ47_07335"/>
<sequence>MPSVTIAQAGTAFPGSAFSSPIYRIPALGVTASGRILIAYDVRADWRDLPADFDIAVRHSDDGGKTWSAPRALRRHEPGHGFGDASFICAPDGTVWCWYVGSTGESFFSASPGGPGLELWLSCSTDNGLTWQHRDLSTLRPAEVGGMFAASGNGVATPDGILVQPFVARVEGRNYALSARSDDGGHTWRTGELVGPDCDENKIMYLNSGEFLLHARDTPVRRQARSADGLSFTAPVPMPGLTDPACNGGLASWGDVLVASMCDHPSERGRLSLHFSHDEGRVWGPPVLIDDGATAYSVIAPIDEDTLALAWEADDYESIQFATVSRGEEVTVRHGAGTWAKPPVVNPSGK</sequence>
<reference evidence="5" key="2">
    <citation type="submission" date="2023-10" db="EMBL/GenBank/DDBJ databases">
        <authorList>
            <person name="Choi B."/>
        </authorList>
    </citation>
    <scope>NUCLEOTIDE SEQUENCE</scope>
    <source>
        <strain evidence="5">UMB0763</strain>
    </source>
</reference>
<dbReference type="RefSeq" id="WP_101678011.1">
    <property type="nucleotide sequence ID" value="NZ_CAMIHY010000010.1"/>
</dbReference>
<accession>A0AAF0YNF0</accession>
<protein>
    <recommendedName>
        <fullName evidence="3">exo-alpha-sialidase</fullName>
        <ecNumber evidence="3">3.2.1.18</ecNumber>
    </recommendedName>
</protein>
<evidence type="ECO:0000313" key="6">
    <source>
        <dbReference type="Proteomes" id="UP000234560"/>
    </source>
</evidence>
<dbReference type="Gene3D" id="2.120.10.10">
    <property type="match status" value="1"/>
</dbReference>
<dbReference type="GO" id="GO:0016020">
    <property type="term" value="C:membrane"/>
    <property type="evidence" value="ECO:0007669"/>
    <property type="project" value="TreeGrafter"/>
</dbReference>
<dbReference type="AlphaFoldDB" id="A0AAF0YNF0"/>
<dbReference type="GO" id="GO:0004308">
    <property type="term" value="F:exo-alpha-sialidase activity"/>
    <property type="evidence" value="ECO:0007669"/>
    <property type="project" value="UniProtKB-EC"/>
</dbReference>
<gene>
    <name evidence="5" type="ORF">CYJ47_07335</name>
</gene>